<organism evidence="1 2">
    <name type="scientific">Lipomyces kononenkoae</name>
    <name type="common">Yeast</name>
    <dbReference type="NCBI Taxonomy" id="34357"/>
    <lineage>
        <taxon>Eukaryota</taxon>
        <taxon>Fungi</taxon>
        <taxon>Dikarya</taxon>
        <taxon>Ascomycota</taxon>
        <taxon>Saccharomycotina</taxon>
        <taxon>Lipomycetes</taxon>
        <taxon>Lipomycetales</taxon>
        <taxon>Lipomycetaceae</taxon>
        <taxon>Lipomyces</taxon>
    </lineage>
</organism>
<evidence type="ECO:0000313" key="2">
    <source>
        <dbReference type="Proteomes" id="UP001433508"/>
    </source>
</evidence>
<protein>
    <submittedName>
        <fullName evidence="1">Uncharacterized protein</fullName>
    </submittedName>
</protein>
<reference evidence="2" key="1">
    <citation type="journal article" date="2024" name="Front. Bioeng. Biotechnol.">
        <title>Genome-scale model development and genomic sequencing of the oleaginous clade Lipomyces.</title>
        <authorList>
            <person name="Czajka J.J."/>
            <person name="Han Y."/>
            <person name="Kim J."/>
            <person name="Mondo S.J."/>
            <person name="Hofstad B.A."/>
            <person name="Robles A."/>
            <person name="Haridas S."/>
            <person name="Riley R."/>
            <person name="LaButti K."/>
            <person name="Pangilinan J."/>
            <person name="Andreopoulos W."/>
            <person name="Lipzen A."/>
            <person name="Yan J."/>
            <person name="Wang M."/>
            <person name="Ng V."/>
            <person name="Grigoriev I.V."/>
            <person name="Spatafora J.W."/>
            <person name="Magnuson J.K."/>
            <person name="Baker S.E."/>
            <person name="Pomraning K.R."/>
        </authorList>
    </citation>
    <scope>NUCLEOTIDE SEQUENCE [LARGE SCALE GENOMIC DNA]</scope>
    <source>
        <strain evidence="2">CBS 7786</strain>
    </source>
</reference>
<name>A0ACC3T2Y1_LIPKO</name>
<dbReference type="Proteomes" id="UP001433508">
    <property type="component" value="Unassembled WGS sequence"/>
</dbReference>
<proteinExistence type="predicted"/>
<dbReference type="EMBL" id="MU971362">
    <property type="protein sequence ID" value="KAK9237981.1"/>
    <property type="molecule type" value="Genomic_DNA"/>
</dbReference>
<evidence type="ECO:0000313" key="1">
    <source>
        <dbReference type="EMBL" id="KAK9237981.1"/>
    </source>
</evidence>
<keyword evidence="2" id="KW-1185">Reference proteome</keyword>
<sequence length="308" mass="33489">MSSTSTSLDPSAVWFITGCSSGFGKAIAQTVYNAGHRVVATARNVNALSYLSDESKVLKLRLDVTSKDSIVKAIGTTVETFGRLDVVVNNAGYTIMGDTEVIPEAEARLLHETLFWGPVFIMQEVVRVFREVNPPNRGGTVVNISSMGGSITVAGNSFYHAGKFALEGFTKSIAQEMKPEWNIRFMLVAPGGIRTNFAGTSTSGMKVLPRHPAYDTPSHPLSQMLNYLDMPGIQDTWGDPYICARLLFDAVVGKYNDRPLPPRLLMGADAVRLVKQDLNKSLQEIEAWRNESESCSPNGGADLPGVDK</sequence>
<accession>A0ACC3T2Y1</accession>
<gene>
    <name evidence="1" type="ORF">V1525DRAFT_419038</name>
</gene>
<comment type="caution">
    <text evidence="1">The sequence shown here is derived from an EMBL/GenBank/DDBJ whole genome shotgun (WGS) entry which is preliminary data.</text>
</comment>